<dbReference type="PRINTS" id="PR00598">
    <property type="entry name" value="HTHMARR"/>
</dbReference>
<keyword evidence="3" id="KW-0804">Transcription</keyword>
<dbReference type="InterPro" id="IPR036390">
    <property type="entry name" value="WH_DNA-bd_sf"/>
</dbReference>
<dbReference type="PANTHER" id="PTHR33164:SF43">
    <property type="entry name" value="HTH-TYPE TRANSCRIPTIONAL REPRESSOR YETL"/>
    <property type="match status" value="1"/>
</dbReference>
<dbReference type="GO" id="GO:0006950">
    <property type="term" value="P:response to stress"/>
    <property type="evidence" value="ECO:0007669"/>
    <property type="project" value="TreeGrafter"/>
</dbReference>
<dbReference type="InterPro" id="IPR011991">
    <property type="entry name" value="ArsR-like_HTH"/>
</dbReference>
<sequence length="153" mass="16973">MTDDDFQTAFWSTKHALAVAAAAAYARHGVYEGQQFILRQLWQEDGLTPGQVAKRLGLATPTVTRATTRMEAAGLVRREPHPTDRRLVRLHLTARGRDLEHEIEAESARLTERALTSFSAAERAALFRALRRIEANLTESTPAAEANPGTEPR</sequence>
<name>A0A2S6AA23_9NOCA</name>
<dbReference type="GO" id="GO:0003677">
    <property type="term" value="F:DNA binding"/>
    <property type="evidence" value="ECO:0007669"/>
    <property type="project" value="UniProtKB-KW"/>
</dbReference>
<evidence type="ECO:0000313" key="6">
    <source>
        <dbReference type="Proteomes" id="UP000238356"/>
    </source>
</evidence>
<evidence type="ECO:0000313" key="5">
    <source>
        <dbReference type="EMBL" id="PPJ30368.1"/>
    </source>
</evidence>
<evidence type="ECO:0000256" key="1">
    <source>
        <dbReference type="ARBA" id="ARBA00023015"/>
    </source>
</evidence>
<evidence type="ECO:0000256" key="3">
    <source>
        <dbReference type="ARBA" id="ARBA00023163"/>
    </source>
</evidence>
<gene>
    <name evidence="5" type="ORF">C5F51_07555</name>
</gene>
<dbReference type="Pfam" id="PF01047">
    <property type="entry name" value="MarR"/>
    <property type="match status" value="1"/>
</dbReference>
<proteinExistence type="predicted"/>
<dbReference type="InterPro" id="IPR036388">
    <property type="entry name" value="WH-like_DNA-bd_sf"/>
</dbReference>
<evidence type="ECO:0000259" key="4">
    <source>
        <dbReference type="PROSITE" id="PS50995"/>
    </source>
</evidence>
<accession>A0A2S6AA23</accession>
<dbReference type="GO" id="GO:0003700">
    <property type="term" value="F:DNA-binding transcription factor activity"/>
    <property type="evidence" value="ECO:0007669"/>
    <property type="project" value="InterPro"/>
</dbReference>
<reference evidence="5 6" key="1">
    <citation type="submission" date="2018-02" db="EMBL/GenBank/DDBJ databases">
        <title>8 Nocardia nova and 1 Nocardia cyriacigeorgica strain used for evolution to TMP-SMX.</title>
        <authorList>
            <person name="Mehta H."/>
            <person name="Weng J."/>
            <person name="Shamoo Y."/>
        </authorList>
    </citation>
    <scope>NUCLEOTIDE SEQUENCE [LARGE SCALE GENOMIC DNA]</scope>
    <source>
        <strain evidence="5 6">BAA2227</strain>
    </source>
</reference>
<dbReference type="PROSITE" id="PS01117">
    <property type="entry name" value="HTH_MARR_1"/>
    <property type="match status" value="1"/>
</dbReference>
<dbReference type="Gene3D" id="1.10.10.10">
    <property type="entry name" value="Winged helix-like DNA-binding domain superfamily/Winged helix DNA-binding domain"/>
    <property type="match status" value="1"/>
</dbReference>
<dbReference type="SUPFAM" id="SSF46785">
    <property type="entry name" value="Winged helix' DNA-binding domain"/>
    <property type="match status" value="1"/>
</dbReference>
<dbReference type="CDD" id="cd00090">
    <property type="entry name" value="HTH_ARSR"/>
    <property type="match status" value="1"/>
</dbReference>
<keyword evidence="1" id="KW-0805">Transcription regulation</keyword>
<dbReference type="InterPro" id="IPR023187">
    <property type="entry name" value="Tscrpt_reg_MarR-type_CS"/>
</dbReference>
<organism evidence="5 6">
    <name type="scientific">Nocardia nova</name>
    <dbReference type="NCBI Taxonomy" id="37330"/>
    <lineage>
        <taxon>Bacteria</taxon>
        <taxon>Bacillati</taxon>
        <taxon>Actinomycetota</taxon>
        <taxon>Actinomycetes</taxon>
        <taxon>Mycobacteriales</taxon>
        <taxon>Nocardiaceae</taxon>
        <taxon>Nocardia</taxon>
    </lineage>
</organism>
<dbReference type="InterPro" id="IPR039422">
    <property type="entry name" value="MarR/SlyA-like"/>
</dbReference>
<comment type="caution">
    <text evidence="5">The sequence shown here is derived from an EMBL/GenBank/DDBJ whole genome shotgun (WGS) entry which is preliminary data.</text>
</comment>
<keyword evidence="2" id="KW-0238">DNA-binding</keyword>
<dbReference type="SMART" id="SM00347">
    <property type="entry name" value="HTH_MARR"/>
    <property type="match status" value="1"/>
</dbReference>
<dbReference type="InterPro" id="IPR000835">
    <property type="entry name" value="HTH_MarR-typ"/>
</dbReference>
<dbReference type="RefSeq" id="WP_064905596.1">
    <property type="nucleotide sequence ID" value="NZ_JADLQW010000048.1"/>
</dbReference>
<feature type="domain" description="HTH marR-type" evidence="4">
    <location>
        <begin position="1"/>
        <end position="135"/>
    </location>
</feature>
<dbReference type="PANTHER" id="PTHR33164">
    <property type="entry name" value="TRANSCRIPTIONAL REGULATOR, MARR FAMILY"/>
    <property type="match status" value="1"/>
</dbReference>
<dbReference type="EMBL" id="PSZD01000004">
    <property type="protein sequence ID" value="PPJ30368.1"/>
    <property type="molecule type" value="Genomic_DNA"/>
</dbReference>
<protein>
    <submittedName>
        <fullName evidence="5">MarR family transcriptional regulator</fullName>
    </submittedName>
</protein>
<dbReference type="Proteomes" id="UP000238356">
    <property type="component" value="Unassembled WGS sequence"/>
</dbReference>
<keyword evidence="6" id="KW-1185">Reference proteome</keyword>
<dbReference type="AlphaFoldDB" id="A0A2S6AA23"/>
<evidence type="ECO:0000256" key="2">
    <source>
        <dbReference type="ARBA" id="ARBA00023125"/>
    </source>
</evidence>
<dbReference type="GeneID" id="66722155"/>
<dbReference type="PROSITE" id="PS50995">
    <property type="entry name" value="HTH_MARR_2"/>
    <property type="match status" value="1"/>
</dbReference>